<dbReference type="Proteomes" id="UP000765509">
    <property type="component" value="Unassembled WGS sequence"/>
</dbReference>
<keyword evidence="3" id="KW-1185">Reference proteome</keyword>
<evidence type="ECO:0000256" key="1">
    <source>
        <dbReference type="SAM" id="MobiDB-lite"/>
    </source>
</evidence>
<organism evidence="2 3">
    <name type="scientific">Austropuccinia psidii MF-1</name>
    <dbReference type="NCBI Taxonomy" id="1389203"/>
    <lineage>
        <taxon>Eukaryota</taxon>
        <taxon>Fungi</taxon>
        <taxon>Dikarya</taxon>
        <taxon>Basidiomycota</taxon>
        <taxon>Pucciniomycotina</taxon>
        <taxon>Pucciniomycetes</taxon>
        <taxon>Pucciniales</taxon>
        <taxon>Sphaerophragmiaceae</taxon>
        <taxon>Austropuccinia</taxon>
    </lineage>
</organism>
<reference evidence="2" key="1">
    <citation type="submission" date="2021-03" db="EMBL/GenBank/DDBJ databases">
        <title>Draft genome sequence of rust myrtle Austropuccinia psidii MF-1, a brazilian biotype.</title>
        <authorList>
            <person name="Quecine M.C."/>
            <person name="Pachon D.M.R."/>
            <person name="Bonatelli M.L."/>
            <person name="Correr F.H."/>
            <person name="Franceschini L.M."/>
            <person name="Leite T.F."/>
            <person name="Margarido G.R.A."/>
            <person name="Almeida C.A."/>
            <person name="Ferrarezi J.A."/>
            <person name="Labate C.A."/>
        </authorList>
    </citation>
    <scope>NUCLEOTIDE SEQUENCE</scope>
    <source>
        <strain evidence="2">MF-1</strain>
    </source>
</reference>
<protein>
    <submittedName>
        <fullName evidence="2">Uncharacterized protein</fullName>
    </submittedName>
</protein>
<evidence type="ECO:0000313" key="2">
    <source>
        <dbReference type="EMBL" id="MBW0587733.1"/>
    </source>
</evidence>
<evidence type="ECO:0000313" key="3">
    <source>
        <dbReference type="Proteomes" id="UP000765509"/>
    </source>
</evidence>
<accession>A0A9Q3Q6Z1</accession>
<feature type="compositionally biased region" description="Basic and acidic residues" evidence="1">
    <location>
        <begin position="1"/>
        <end position="28"/>
    </location>
</feature>
<feature type="region of interest" description="Disordered" evidence="1">
    <location>
        <begin position="1"/>
        <end position="31"/>
    </location>
</feature>
<dbReference type="AlphaFoldDB" id="A0A9Q3Q6Z1"/>
<gene>
    <name evidence="2" type="ORF">O181_127448</name>
</gene>
<dbReference type="EMBL" id="AVOT02128112">
    <property type="protein sequence ID" value="MBW0587733.1"/>
    <property type="molecule type" value="Genomic_DNA"/>
</dbReference>
<proteinExistence type="predicted"/>
<sequence>MSEGARARHGEVEHEEGVESLEEEHSGETEVADALANAAEVPQGSNLAPTNQPLISQSDPSLLKIMEQMATIMGQLSQAAACMENSKVPAFKNPSMKAPYSFYGTQAHKPKGFIQSCQLIFHNYP</sequence>
<comment type="caution">
    <text evidence="2">The sequence shown here is derived from an EMBL/GenBank/DDBJ whole genome shotgun (WGS) entry which is preliminary data.</text>
</comment>
<name>A0A9Q3Q6Z1_9BASI</name>